<dbReference type="Proteomes" id="UP000199662">
    <property type="component" value="Unassembled WGS sequence"/>
</dbReference>
<evidence type="ECO:0000256" key="6">
    <source>
        <dbReference type="HAMAP-Rule" id="MF_00337"/>
    </source>
</evidence>
<name>A0A1H6VQ67_9FIRM</name>
<dbReference type="HAMAP" id="MF_00337">
    <property type="entry name" value="Exonuc_7_S"/>
    <property type="match status" value="1"/>
</dbReference>
<dbReference type="PANTHER" id="PTHR34137:SF1">
    <property type="entry name" value="EXODEOXYRIBONUCLEASE 7 SMALL SUBUNIT"/>
    <property type="match status" value="1"/>
</dbReference>
<gene>
    <name evidence="6" type="primary">xseB</name>
    <name evidence="7" type="ORF">SAMN05660742_10337</name>
</gene>
<evidence type="ECO:0000256" key="3">
    <source>
        <dbReference type="ARBA" id="ARBA00022722"/>
    </source>
</evidence>
<dbReference type="GO" id="GO:0006308">
    <property type="term" value="P:DNA catabolic process"/>
    <property type="evidence" value="ECO:0007669"/>
    <property type="project" value="UniProtKB-UniRule"/>
</dbReference>
<dbReference type="GO" id="GO:0005829">
    <property type="term" value="C:cytosol"/>
    <property type="evidence" value="ECO:0007669"/>
    <property type="project" value="TreeGrafter"/>
</dbReference>
<evidence type="ECO:0000256" key="4">
    <source>
        <dbReference type="ARBA" id="ARBA00022801"/>
    </source>
</evidence>
<evidence type="ECO:0000256" key="2">
    <source>
        <dbReference type="ARBA" id="ARBA00022490"/>
    </source>
</evidence>
<evidence type="ECO:0000256" key="1">
    <source>
        <dbReference type="ARBA" id="ARBA00009998"/>
    </source>
</evidence>
<keyword evidence="2 6" id="KW-0963">Cytoplasm</keyword>
<evidence type="ECO:0000313" key="8">
    <source>
        <dbReference type="Proteomes" id="UP000199662"/>
    </source>
</evidence>
<reference evidence="7 8" key="1">
    <citation type="submission" date="2016-10" db="EMBL/GenBank/DDBJ databases">
        <authorList>
            <person name="de Groot N.N."/>
        </authorList>
    </citation>
    <scope>NUCLEOTIDE SEQUENCE [LARGE SCALE GENOMIC DNA]</scope>
    <source>
        <strain evidence="7 8">DSM 2179</strain>
    </source>
</reference>
<dbReference type="EC" id="3.1.11.6" evidence="6"/>
<protein>
    <recommendedName>
        <fullName evidence="6">Exodeoxyribonuclease 7 small subunit</fullName>
        <ecNumber evidence="6">3.1.11.6</ecNumber>
    </recommendedName>
    <alternativeName>
        <fullName evidence="6">Exodeoxyribonuclease VII small subunit</fullName>
        <shortName evidence="6">Exonuclease VII small subunit</shortName>
    </alternativeName>
</protein>
<dbReference type="GO" id="GO:0009318">
    <property type="term" value="C:exodeoxyribonuclease VII complex"/>
    <property type="evidence" value="ECO:0007669"/>
    <property type="project" value="UniProtKB-UniRule"/>
</dbReference>
<dbReference type="STRING" id="84035.SAMN05660742_10337"/>
<organism evidence="7 8">
    <name type="scientific">Propionispira arboris</name>
    <dbReference type="NCBI Taxonomy" id="84035"/>
    <lineage>
        <taxon>Bacteria</taxon>
        <taxon>Bacillati</taxon>
        <taxon>Bacillota</taxon>
        <taxon>Negativicutes</taxon>
        <taxon>Selenomonadales</taxon>
        <taxon>Selenomonadaceae</taxon>
        <taxon>Propionispira</taxon>
    </lineage>
</organism>
<comment type="similarity">
    <text evidence="1 6">Belongs to the XseB family.</text>
</comment>
<dbReference type="GO" id="GO:0008855">
    <property type="term" value="F:exodeoxyribonuclease VII activity"/>
    <property type="evidence" value="ECO:0007669"/>
    <property type="project" value="UniProtKB-UniRule"/>
</dbReference>
<keyword evidence="5 6" id="KW-0269">Exonuclease</keyword>
<proteinExistence type="inferred from homology"/>
<evidence type="ECO:0000313" key="7">
    <source>
        <dbReference type="EMBL" id="SEJ06763.1"/>
    </source>
</evidence>
<comment type="catalytic activity">
    <reaction evidence="6">
        <text>Exonucleolytic cleavage in either 5'- to 3'- or 3'- to 5'-direction to yield nucleoside 5'-phosphates.</text>
        <dbReference type="EC" id="3.1.11.6"/>
    </reaction>
</comment>
<dbReference type="NCBIfam" id="TIGR01280">
    <property type="entry name" value="xseB"/>
    <property type="match status" value="1"/>
</dbReference>
<dbReference type="InterPro" id="IPR003761">
    <property type="entry name" value="Exonuc_VII_S"/>
</dbReference>
<keyword evidence="4 6" id="KW-0378">Hydrolase</keyword>
<dbReference type="Pfam" id="PF02609">
    <property type="entry name" value="Exonuc_VII_S"/>
    <property type="match status" value="1"/>
</dbReference>
<accession>A0A1H6VQ67</accession>
<dbReference type="AlphaFoldDB" id="A0A1H6VQ67"/>
<keyword evidence="3 6" id="KW-0540">Nuclease</keyword>
<dbReference type="Gene3D" id="1.10.287.1040">
    <property type="entry name" value="Exonuclease VII, small subunit"/>
    <property type="match status" value="1"/>
</dbReference>
<dbReference type="InterPro" id="IPR037004">
    <property type="entry name" value="Exonuc_VII_ssu_sf"/>
</dbReference>
<dbReference type="EMBL" id="FNZK01000003">
    <property type="protein sequence ID" value="SEJ06763.1"/>
    <property type="molecule type" value="Genomic_DNA"/>
</dbReference>
<comment type="function">
    <text evidence="6">Bidirectionally degrades single-stranded DNA into large acid-insoluble oligonucleotides, which are then degraded further into small acid-soluble oligonucleotides.</text>
</comment>
<dbReference type="PANTHER" id="PTHR34137">
    <property type="entry name" value="EXODEOXYRIBONUCLEASE 7 SMALL SUBUNIT"/>
    <property type="match status" value="1"/>
</dbReference>
<dbReference type="RefSeq" id="WP_019553016.1">
    <property type="nucleotide sequence ID" value="NZ_FNZK01000003.1"/>
</dbReference>
<keyword evidence="8" id="KW-1185">Reference proteome</keyword>
<evidence type="ECO:0000256" key="5">
    <source>
        <dbReference type="ARBA" id="ARBA00022839"/>
    </source>
</evidence>
<dbReference type="PIRSF" id="PIRSF006488">
    <property type="entry name" value="Exonuc_VII_S"/>
    <property type="match status" value="1"/>
</dbReference>
<sequence length="79" mass="8800">MAKSKKISFEASLENLEELVKDLEAGDISLETLLDKYTQAVLLSKTCLDQLNQTEAAIDKMVQENKGEIQESILNIEGE</sequence>
<comment type="subcellular location">
    <subcellularLocation>
        <location evidence="6">Cytoplasm</location>
    </subcellularLocation>
</comment>
<dbReference type="SUPFAM" id="SSF116842">
    <property type="entry name" value="XseB-like"/>
    <property type="match status" value="1"/>
</dbReference>
<comment type="subunit">
    <text evidence="6">Heterooligomer composed of large and small subunits.</text>
</comment>